<name>A0ABS3F8P2_9PROT</name>
<dbReference type="Proteomes" id="UP000664761">
    <property type="component" value="Unassembled WGS sequence"/>
</dbReference>
<evidence type="ECO:0000313" key="2">
    <source>
        <dbReference type="Proteomes" id="UP000664761"/>
    </source>
</evidence>
<evidence type="ECO:0000313" key="1">
    <source>
        <dbReference type="EMBL" id="MBO0334890.1"/>
    </source>
</evidence>
<evidence type="ECO:0008006" key="3">
    <source>
        <dbReference type="Google" id="ProtNLM"/>
    </source>
</evidence>
<accession>A0ABS3F8P2</accession>
<comment type="caution">
    <text evidence="1">The sequence shown here is derived from an EMBL/GenBank/DDBJ whole genome shotgun (WGS) entry which is preliminary data.</text>
</comment>
<sequence length="224" mass="25651">MEDIVTALIDLETTFLKCLGTAGYTDDPYDLWELNDVFPTEVVDELLTLKIGPGEMDYRIGRREINNDKRNYFDVGRQAEFPVCRNVAALLQAPETVSAIEKKFNLDLTGTFLRIELTQDTDGFWLEPHTDIGVKKFTMQIYLSRDAEAGTWGSSIYKDSQTFVRNVPFRSNTANVFVPSPHTWHGFEPRPINGIRKSLIVNYVTDKWRARHELAFPETPVRTA</sequence>
<protein>
    <recommendedName>
        <fullName evidence="3">2OG-Fe(II) oxygenase</fullName>
    </recommendedName>
</protein>
<organism evidence="1 2">
    <name type="scientific">Sneathiella sedimenti</name>
    <dbReference type="NCBI Taxonomy" id="2816034"/>
    <lineage>
        <taxon>Bacteria</taxon>
        <taxon>Pseudomonadati</taxon>
        <taxon>Pseudomonadota</taxon>
        <taxon>Alphaproteobacteria</taxon>
        <taxon>Sneathiellales</taxon>
        <taxon>Sneathiellaceae</taxon>
        <taxon>Sneathiella</taxon>
    </lineage>
</organism>
<keyword evidence="2" id="KW-1185">Reference proteome</keyword>
<proteinExistence type="predicted"/>
<dbReference type="RefSeq" id="WP_207047202.1">
    <property type="nucleotide sequence ID" value="NZ_JAFLNC010000005.1"/>
</dbReference>
<dbReference type="EMBL" id="JAFLNC010000005">
    <property type="protein sequence ID" value="MBO0334890.1"/>
    <property type="molecule type" value="Genomic_DNA"/>
</dbReference>
<gene>
    <name evidence="1" type="ORF">J0X12_14785</name>
</gene>
<reference evidence="1 2" key="1">
    <citation type="submission" date="2021-03" db="EMBL/GenBank/DDBJ databases">
        <title>Sneathiella sp. CAU 1612 isolated from Kang Won-do.</title>
        <authorList>
            <person name="Kim W."/>
        </authorList>
    </citation>
    <scope>NUCLEOTIDE SEQUENCE [LARGE SCALE GENOMIC DNA]</scope>
    <source>
        <strain evidence="1 2">CAU 1612</strain>
    </source>
</reference>
<dbReference type="Gene3D" id="2.60.120.620">
    <property type="entry name" value="q2cbj1_9rhob like domain"/>
    <property type="match status" value="1"/>
</dbReference>